<gene>
    <name evidence="1" type="ORF">GCWU000325_01987</name>
</gene>
<proteinExistence type="predicted"/>
<sequence length="40" mass="4572">MSYHHDGTRFSSRKEGIIVDATIVILGRASLLYAQEIFYL</sequence>
<comment type="caution">
    <text evidence="1">The sequence shown here is derived from an EMBL/GenBank/DDBJ whole genome shotgun (WGS) entry which is preliminary data.</text>
</comment>
<organism evidence="1 2">
    <name type="scientific">Alloprevotella tannerae ATCC 51259</name>
    <dbReference type="NCBI Taxonomy" id="626522"/>
    <lineage>
        <taxon>Bacteria</taxon>
        <taxon>Pseudomonadati</taxon>
        <taxon>Bacteroidota</taxon>
        <taxon>Bacteroidia</taxon>
        <taxon>Bacteroidales</taxon>
        <taxon>Prevotellaceae</taxon>
        <taxon>Alloprevotella</taxon>
    </lineage>
</organism>
<evidence type="ECO:0000313" key="2">
    <source>
        <dbReference type="Proteomes" id="UP000003460"/>
    </source>
</evidence>
<dbReference type="AlphaFoldDB" id="C9LIC9"/>
<keyword evidence="2" id="KW-1185">Reference proteome</keyword>
<protein>
    <submittedName>
        <fullName evidence="1">Uncharacterized protein</fullName>
    </submittedName>
</protein>
<reference evidence="1" key="1">
    <citation type="submission" date="2009-09" db="EMBL/GenBank/DDBJ databases">
        <authorList>
            <person name="Weinstock G."/>
            <person name="Sodergren E."/>
            <person name="Clifton S."/>
            <person name="Fulton L."/>
            <person name="Fulton B."/>
            <person name="Courtney L."/>
            <person name="Fronick C."/>
            <person name="Harrison M."/>
            <person name="Strong C."/>
            <person name="Farmer C."/>
            <person name="Delahaunty K."/>
            <person name="Markovic C."/>
            <person name="Hall O."/>
            <person name="Minx P."/>
            <person name="Tomlinson C."/>
            <person name="Mitreva M."/>
            <person name="Nelson J."/>
            <person name="Hou S."/>
            <person name="Wollam A."/>
            <person name="Pepin K.H."/>
            <person name="Johnson M."/>
            <person name="Bhonagiri V."/>
            <person name="Nash W.E."/>
            <person name="Warren W."/>
            <person name="Chinwalla A."/>
            <person name="Mardis E.R."/>
            <person name="Wilson R.K."/>
        </authorList>
    </citation>
    <scope>NUCLEOTIDE SEQUENCE [LARGE SCALE GENOMIC DNA]</scope>
    <source>
        <strain evidence="1">ATCC 51259</strain>
    </source>
</reference>
<dbReference type="EMBL" id="ACIJ02000022">
    <property type="protein sequence ID" value="EEX71245.1"/>
    <property type="molecule type" value="Genomic_DNA"/>
</dbReference>
<name>C9LIC9_9BACT</name>
<evidence type="ECO:0000313" key="1">
    <source>
        <dbReference type="EMBL" id="EEX71245.1"/>
    </source>
</evidence>
<accession>C9LIC9</accession>
<dbReference type="Proteomes" id="UP000003460">
    <property type="component" value="Unassembled WGS sequence"/>
</dbReference>
<dbReference type="HOGENOM" id="CLU_3294570_0_0_10"/>